<evidence type="ECO:0000313" key="2">
    <source>
        <dbReference type="EMBL" id="KAK1134214.1"/>
    </source>
</evidence>
<dbReference type="Proteomes" id="UP001177670">
    <property type="component" value="Unassembled WGS sequence"/>
</dbReference>
<name>A0AA40GAW3_9HYME</name>
<dbReference type="EMBL" id="JAHYIQ010000003">
    <property type="protein sequence ID" value="KAK1134214.1"/>
    <property type="molecule type" value="Genomic_DNA"/>
</dbReference>
<keyword evidence="3" id="KW-1185">Reference proteome</keyword>
<sequence length="187" mass="20946">MGSVIFSGTSWENDFFQVRTAGSGVRGWLDASHETNNWLKYIRSTSSPHAVNMRHVLIGGQMVYEAVRDIAAGEELFLGVREPLQLQDMFGENTTEDRSDRETGEYRTRDAMRSSRGLAALSTRRCCDVINVPLHRGVLLTDDLLACESVIRSDNEATITRACWKFALPSCEARSIGSRSRTVRQLT</sequence>
<accession>A0AA40GAW3</accession>
<dbReference type="GO" id="GO:0008757">
    <property type="term" value="F:S-adenosylmethionine-dependent methyltransferase activity"/>
    <property type="evidence" value="ECO:0007669"/>
    <property type="project" value="UniProtKB-ARBA"/>
</dbReference>
<dbReference type="InterPro" id="IPR001214">
    <property type="entry name" value="SET_dom"/>
</dbReference>
<dbReference type="GO" id="GO:0008276">
    <property type="term" value="F:protein methyltransferase activity"/>
    <property type="evidence" value="ECO:0007669"/>
    <property type="project" value="UniProtKB-ARBA"/>
</dbReference>
<dbReference type="GO" id="GO:0008170">
    <property type="term" value="F:N-methyltransferase activity"/>
    <property type="evidence" value="ECO:0007669"/>
    <property type="project" value="UniProtKB-ARBA"/>
</dbReference>
<dbReference type="InterPro" id="IPR046341">
    <property type="entry name" value="SET_dom_sf"/>
</dbReference>
<proteinExistence type="predicted"/>
<comment type="caution">
    <text evidence="2">The sequence shown here is derived from an EMBL/GenBank/DDBJ whole genome shotgun (WGS) entry which is preliminary data.</text>
</comment>
<evidence type="ECO:0000313" key="3">
    <source>
        <dbReference type="Proteomes" id="UP001177670"/>
    </source>
</evidence>
<feature type="domain" description="SET" evidence="1">
    <location>
        <begin position="19"/>
        <end position="78"/>
    </location>
</feature>
<gene>
    <name evidence="2" type="ORF">K0M31_011996</name>
</gene>
<evidence type="ECO:0000259" key="1">
    <source>
        <dbReference type="Pfam" id="PF21549"/>
    </source>
</evidence>
<organism evidence="2 3">
    <name type="scientific">Melipona bicolor</name>
    <dbReference type="NCBI Taxonomy" id="60889"/>
    <lineage>
        <taxon>Eukaryota</taxon>
        <taxon>Metazoa</taxon>
        <taxon>Ecdysozoa</taxon>
        <taxon>Arthropoda</taxon>
        <taxon>Hexapoda</taxon>
        <taxon>Insecta</taxon>
        <taxon>Pterygota</taxon>
        <taxon>Neoptera</taxon>
        <taxon>Endopterygota</taxon>
        <taxon>Hymenoptera</taxon>
        <taxon>Apocrita</taxon>
        <taxon>Aculeata</taxon>
        <taxon>Apoidea</taxon>
        <taxon>Anthophila</taxon>
        <taxon>Apidae</taxon>
        <taxon>Melipona</taxon>
    </lineage>
</organism>
<dbReference type="Pfam" id="PF21549">
    <property type="entry name" value="PRDM2_PR"/>
    <property type="match status" value="1"/>
</dbReference>
<dbReference type="Gene3D" id="2.170.270.10">
    <property type="entry name" value="SET domain"/>
    <property type="match status" value="1"/>
</dbReference>
<reference evidence="2" key="1">
    <citation type="submission" date="2021-10" db="EMBL/GenBank/DDBJ databases">
        <title>Melipona bicolor Genome sequencing and assembly.</title>
        <authorList>
            <person name="Araujo N.S."/>
            <person name="Arias M.C."/>
        </authorList>
    </citation>
    <scope>NUCLEOTIDE SEQUENCE</scope>
    <source>
        <strain evidence="2">USP_2M_L1-L4_2017</strain>
        <tissue evidence="2">Whole body</tissue>
    </source>
</reference>
<dbReference type="AlphaFoldDB" id="A0AA40GAW3"/>
<protein>
    <recommendedName>
        <fullName evidence="1">SET domain-containing protein</fullName>
    </recommendedName>
</protein>